<dbReference type="SUPFAM" id="SSF50729">
    <property type="entry name" value="PH domain-like"/>
    <property type="match status" value="1"/>
</dbReference>
<dbReference type="AlphaFoldDB" id="A0A9Q0XFS8"/>
<comment type="similarity">
    <text evidence="1 8">Belongs to the phospholipase D family.</text>
</comment>
<dbReference type="SUPFAM" id="SSF64268">
    <property type="entry name" value="PX domain"/>
    <property type="match status" value="1"/>
</dbReference>
<dbReference type="InterPro" id="IPR036871">
    <property type="entry name" value="PX_dom_sf"/>
</dbReference>
<dbReference type="GO" id="GO:0012505">
    <property type="term" value="C:endomembrane system"/>
    <property type="evidence" value="ECO:0007669"/>
    <property type="project" value="UniProtKB-SubCell"/>
</dbReference>
<dbReference type="InterPro" id="IPR001736">
    <property type="entry name" value="PLipase_D/transphosphatidylase"/>
</dbReference>
<dbReference type="PIRSF" id="PIRSF009376">
    <property type="entry name" value="Phospholipase_D_euk"/>
    <property type="match status" value="1"/>
</dbReference>
<dbReference type="FunFam" id="3.30.1520.10:FF:000027">
    <property type="entry name" value="Phospholipase"/>
    <property type="match status" value="1"/>
</dbReference>
<proteinExistence type="inferred from homology"/>
<reference evidence="12" key="1">
    <citation type="journal article" date="2023" name="DNA Res.">
        <title>Chromosome-level genome assembly of Phrynocephalus forsythii using third-generation DNA sequencing and Hi-C analysis.</title>
        <authorList>
            <person name="Qi Y."/>
            <person name="Zhao W."/>
            <person name="Zhao Y."/>
            <person name="Niu C."/>
            <person name="Cao S."/>
            <person name="Zhang Y."/>
        </authorList>
    </citation>
    <scope>NUCLEOTIDE SEQUENCE</scope>
    <source>
        <tissue evidence="12">Muscle</tissue>
    </source>
</reference>
<keyword evidence="4 8" id="KW-0442">Lipid degradation</keyword>
<evidence type="ECO:0000259" key="11">
    <source>
        <dbReference type="PROSITE" id="PS50195"/>
    </source>
</evidence>
<feature type="region of interest" description="Disordered" evidence="9">
    <location>
        <begin position="1"/>
        <end position="39"/>
    </location>
</feature>
<evidence type="ECO:0000256" key="6">
    <source>
        <dbReference type="ARBA" id="ARBA00023288"/>
    </source>
</evidence>
<dbReference type="Pfam" id="PF00169">
    <property type="entry name" value="PH"/>
    <property type="match status" value="1"/>
</dbReference>
<dbReference type="GO" id="GO:0035091">
    <property type="term" value="F:phosphatidylinositol binding"/>
    <property type="evidence" value="ECO:0007669"/>
    <property type="project" value="InterPro"/>
</dbReference>
<evidence type="ECO:0000256" key="1">
    <source>
        <dbReference type="ARBA" id="ARBA00008664"/>
    </source>
</evidence>
<dbReference type="Gene3D" id="3.30.1520.10">
    <property type="entry name" value="Phox-like domain"/>
    <property type="match status" value="1"/>
</dbReference>
<protein>
    <recommendedName>
        <fullName evidence="8">Phospholipase</fullName>
        <ecNumber evidence="8">3.1.4.4</ecNumber>
    </recommendedName>
</protein>
<evidence type="ECO:0000256" key="8">
    <source>
        <dbReference type="PIRNR" id="PIRNR009376"/>
    </source>
</evidence>
<dbReference type="SMART" id="SM00155">
    <property type="entry name" value="PLDc"/>
    <property type="match status" value="2"/>
</dbReference>
<dbReference type="InterPro" id="IPR001683">
    <property type="entry name" value="PX_dom"/>
</dbReference>
<feature type="region of interest" description="Disordered" evidence="9">
    <location>
        <begin position="478"/>
        <end position="497"/>
    </location>
</feature>
<evidence type="ECO:0000256" key="5">
    <source>
        <dbReference type="ARBA" id="ARBA00023098"/>
    </source>
</evidence>
<keyword evidence="3 8" id="KW-0378">Hydrolase</keyword>
<feature type="domain" description="PX" evidence="11">
    <location>
        <begin position="67"/>
        <end position="194"/>
    </location>
</feature>
<evidence type="ECO:0000256" key="9">
    <source>
        <dbReference type="SAM" id="MobiDB-lite"/>
    </source>
</evidence>
<dbReference type="SMART" id="SM00312">
    <property type="entry name" value="PX"/>
    <property type="match status" value="1"/>
</dbReference>
<dbReference type="EC" id="3.1.4.4" evidence="8"/>
<sequence>MLTLDSRLPEGEETQDGAERPCLPEDPDASDSLQEGEAPGERCPFFEVYEIKPLRSQGPLFLKGVPITARVEGTERYTTGSKVRPNTLYSLRLTHGQFTWTMKKKFKHFQELHRDLVRHRILMNFLPLARFALQGSRLGGSTLDLPSLPHGGDVARRASSKQKQLEGYLNTLLESSFYRDYHAMTEFLDVSRLSFIPDLGSKGLEGMILKRSGGHRLQGLNCSGRHQVCYRWSKRWLVVKDSFLLYMKPESGIISFVLLFDVGFSVQVGKKPTETKYGVRVDNTCRSLVLKCSSYRQARWWGHQISELAENKGRDFLHLHRYEAFAPVRRETPARWFVNGAGYFAAVADALMQAKEEIFITDWWLSPEVYLKRPAQSDEWRLDLILKHKAEEGVRVCVLLFKEVGLALGINSDYSKRALMLLHPNIKVMRHPDHVSSIIFLWAHHEKLVVVDQRVAFLGGLDLAYGRWDTHEYRLTDLDGESSPGSKGGAAHSEGDEAPVDLATNQRLWLGKDYSNLIAKDWVQLDKPFEDFLDRSETPRMPWRDVGVAVQGAAARDVARHFIQRWNFTKTMKPKYKAPEYPHLLPKSPQVVPPLPFSLPGAQTASVQVLRSVDRWSAGLHECSIYQAYLHVIENSQHYLYIENQFFISCADGRSVLNTVGDAIVDRVLRAHSEKVVFRVYVLLPLLPGFEGDIAQGGGNSIQAILHFTYRTLCRGEASIVSRLRAVMGEDWKNYISFCSLRTHGELHGKLLTELVYVHSKLLIADDRRVLIGSANINDRSLLGKRDSEVAVLVEDTEWVASLMGGQEYPAGAFALSLRLDCFRCVLGVTSDPDAEIQDPISDRFFHEVWQARASSNADIYEQVFRCLPTNAVQSHRALREYVAVENLASASPSLARDHLRLVQGHLVQFPLDFLAEESLLPPLNSKEGMIPVEVWT</sequence>
<keyword evidence="5" id="KW-0443">Lipid metabolism</keyword>
<name>A0A9Q0XFS8_9SAUR</name>
<comment type="subcellular location">
    <subcellularLocation>
        <location evidence="7">Endomembrane system</location>
        <topology evidence="7">Lipid-anchor</topology>
    </subcellularLocation>
</comment>
<keyword evidence="6" id="KW-0449">Lipoprotein</keyword>
<evidence type="ECO:0000256" key="2">
    <source>
        <dbReference type="ARBA" id="ARBA00022737"/>
    </source>
</evidence>
<feature type="domain" description="PLD phosphodiesterase" evidence="10">
    <location>
        <begin position="440"/>
        <end position="467"/>
    </location>
</feature>
<dbReference type="CDD" id="cd01254">
    <property type="entry name" value="PH_PLD"/>
    <property type="match status" value="1"/>
</dbReference>
<dbReference type="EMBL" id="JAPFRF010000012">
    <property type="protein sequence ID" value="KAJ7313325.1"/>
    <property type="molecule type" value="Genomic_DNA"/>
</dbReference>
<evidence type="ECO:0000256" key="4">
    <source>
        <dbReference type="ARBA" id="ARBA00022963"/>
    </source>
</evidence>
<dbReference type="InterPro" id="IPR011993">
    <property type="entry name" value="PH-like_dom_sf"/>
</dbReference>
<dbReference type="PROSITE" id="PS50195">
    <property type="entry name" value="PX"/>
    <property type="match status" value="1"/>
</dbReference>
<dbReference type="Gene3D" id="2.30.29.30">
    <property type="entry name" value="Pleckstrin-homology domain (PH domain)/Phosphotyrosine-binding domain (PTB)"/>
    <property type="match status" value="1"/>
</dbReference>
<dbReference type="GO" id="GO:0006654">
    <property type="term" value="P:phosphatidic acid biosynthetic process"/>
    <property type="evidence" value="ECO:0007669"/>
    <property type="project" value="InterPro"/>
</dbReference>
<evidence type="ECO:0000256" key="7">
    <source>
        <dbReference type="ARBA" id="ARBA00037868"/>
    </source>
</evidence>
<dbReference type="SUPFAM" id="SSF56024">
    <property type="entry name" value="Phospholipase D/nuclease"/>
    <property type="match status" value="2"/>
</dbReference>
<accession>A0A9Q0XFS8</accession>
<organism evidence="12 13">
    <name type="scientific">Phrynocephalus forsythii</name>
    <dbReference type="NCBI Taxonomy" id="171643"/>
    <lineage>
        <taxon>Eukaryota</taxon>
        <taxon>Metazoa</taxon>
        <taxon>Chordata</taxon>
        <taxon>Craniata</taxon>
        <taxon>Vertebrata</taxon>
        <taxon>Euteleostomi</taxon>
        <taxon>Lepidosauria</taxon>
        <taxon>Squamata</taxon>
        <taxon>Bifurcata</taxon>
        <taxon>Unidentata</taxon>
        <taxon>Episquamata</taxon>
        <taxon>Toxicofera</taxon>
        <taxon>Iguania</taxon>
        <taxon>Acrodonta</taxon>
        <taxon>Agamidae</taxon>
        <taxon>Agaminae</taxon>
        <taxon>Phrynocephalus</taxon>
    </lineage>
</organism>
<dbReference type="Pfam" id="PF00787">
    <property type="entry name" value="PX"/>
    <property type="match status" value="1"/>
</dbReference>
<dbReference type="Proteomes" id="UP001142489">
    <property type="component" value="Unassembled WGS sequence"/>
</dbReference>
<dbReference type="Gene3D" id="3.30.870.10">
    <property type="entry name" value="Endonuclease Chain A"/>
    <property type="match status" value="2"/>
</dbReference>
<dbReference type="GO" id="GO:0060627">
    <property type="term" value="P:regulation of vesicle-mediated transport"/>
    <property type="evidence" value="ECO:0007669"/>
    <property type="project" value="TreeGrafter"/>
</dbReference>
<evidence type="ECO:0000259" key="10">
    <source>
        <dbReference type="PROSITE" id="PS50035"/>
    </source>
</evidence>
<keyword evidence="13" id="KW-1185">Reference proteome</keyword>
<dbReference type="PANTHER" id="PTHR18896:SF121">
    <property type="entry name" value="PHOSPHOLIPASE D2"/>
    <property type="match status" value="1"/>
</dbReference>
<feature type="domain" description="PLD phosphodiesterase" evidence="10">
    <location>
        <begin position="754"/>
        <end position="781"/>
    </location>
</feature>
<dbReference type="FunFam" id="3.30.870.10:FF:000005">
    <property type="entry name" value="Phospholipase"/>
    <property type="match status" value="1"/>
</dbReference>
<evidence type="ECO:0000256" key="3">
    <source>
        <dbReference type="ARBA" id="ARBA00022801"/>
    </source>
</evidence>
<dbReference type="GO" id="GO:0035556">
    <property type="term" value="P:intracellular signal transduction"/>
    <property type="evidence" value="ECO:0007669"/>
    <property type="project" value="InterPro"/>
</dbReference>
<dbReference type="InterPro" id="IPR016555">
    <property type="entry name" value="PLipase_D_euk"/>
</dbReference>
<dbReference type="SMART" id="SM00233">
    <property type="entry name" value="PH"/>
    <property type="match status" value="1"/>
</dbReference>
<dbReference type="OrthoDB" id="14911at2759"/>
<dbReference type="InterPro" id="IPR001849">
    <property type="entry name" value="PH_domain"/>
</dbReference>
<dbReference type="PANTHER" id="PTHR18896">
    <property type="entry name" value="PHOSPHOLIPASE D"/>
    <property type="match status" value="1"/>
</dbReference>
<evidence type="ECO:0000313" key="12">
    <source>
        <dbReference type="EMBL" id="KAJ7313325.1"/>
    </source>
</evidence>
<dbReference type="GO" id="GO:0009395">
    <property type="term" value="P:phospholipid catabolic process"/>
    <property type="evidence" value="ECO:0007669"/>
    <property type="project" value="TreeGrafter"/>
</dbReference>
<gene>
    <name evidence="12" type="ORF">JRQ81_004616</name>
</gene>
<keyword evidence="2" id="KW-0677">Repeat</keyword>
<dbReference type="PROSITE" id="PS50035">
    <property type="entry name" value="PLD"/>
    <property type="match status" value="2"/>
</dbReference>
<dbReference type="GO" id="GO:0004630">
    <property type="term" value="F:phospholipase D activity"/>
    <property type="evidence" value="ECO:0007669"/>
    <property type="project" value="UniProtKB-UniRule"/>
</dbReference>
<comment type="catalytic activity">
    <reaction evidence="8">
        <text>a 1,2-diacyl-sn-glycero-3-phosphocholine + H2O = a 1,2-diacyl-sn-glycero-3-phosphate + choline + H(+)</text>
        <dbReference type="Rhea" id="RHEA:14445"/>
        <dbReference type="ChEBI" id="CHEBI:15354"/>
        <dbReference type="ChEBI" id="CHEBI:15377"/>
        <dbReference type="ChEBI" id="CHEBI:15378"/>
        <dbReference type="ChEBI" id="CHEBI:57643"/>
        <dbReference type="ChEBI" id="CHEBI:58608"/>
        <dbReference type="EC" id="3.1.4.4"/>
    </reaction>
</comment>
<evidence type="ECO:0000313" key="13">
    <source>
        <dbReference type="Proteomes" id="UP001142489"/>
    </source>
</evidence>
<dbReference type="FunFam" id="3.30.870.10:FF:000022">
    <property type="entry name" value="Phospholipase"/>
    <property type="match status" value="1"/>
</dbReference>
<dbReference type="InterPro" id="IPR015679">
    <property type="entry name" value="PLipase_D_fam"/>
</dbReference>
<comment type="caution">
    <text evidence="12">The sequence shown here is derived from an EMBL/GenBank/DDBJ whole genome shotgun (WGS) entry which is preliminary data.</text>
</comment>
<dbReference type="Pfam" id="PF00614">
    <property type="entry name" value="PLDc"/>
    <property type="match status" value="2"/>
</dbReference>